<dbReference type="InterPro" id="IPR041561">
    <property type="entry name" value="PglD_N"/>
</dbReference>
<keyword evidence="6" id="KW-1185">Reference proteome</keyword>
<feature type="binding site" evidence="3">
    <location>
        <position position="132"/>
    </location>
    <ligand>
        <name>acetyl-CoA</name>
        <dbReference type="ChEBI" id="CHEBI:57288"/>
    </ligand>
</feature>
<evidence type="ECO:0000256" key="1">
    <source>
        <dbReference type="ARBA" id="ARBA00007274"/>
    </source>
</evidence>
<evidence type="ECO:0000256" key="2">
    <source>
        <dbReference type="PIRSR" id="PIRSR620019-1"/>
    </source>
</evidence>
<dbReference type="CDD" id="cd03360">
    <property type="entry name" value="LbH_AT_putative"/>
    <property type="match status" value="1"/>
</dbReference>
<dbReference type="InterPro" id="IPR011004">
    <property type="entry name" value="Trimer_LpxA-like_sf"/>
</dbReference>
<dbReference type="SUPFAM" id="SSF51161">
    <property type="entry name" value="Trimeric LpxA-like enzymes"/>
    <property type="match status" value="1"/>
</dbReference>
<dbReference type="Pfam" id="PF00132">
    <property type="entry name" value="Hexapep"/>
    <property type="match status" value="1"/>
</dbReference>
<proteinExistence type="inferred from homology"/>
<feature type="binding site" evidence="3">
    <location>
        <position position="153"/>
    </location>
    <ligand>
        <name>acetyl-CoA</name>
        <dbReference type="ChEBI" id="CHEBI:57288"/>
    </ligand>
</feature>
<gene>
    <name evidence="5" type="ORF">DRF60_02680</name>
</gene>
<feature type="active site" description="Proton acceptor" evidence="2">
    <location>
        <position position="123"/>
    </location>
</feature>
<dbReference type="NCBIfam" id="TIGR03570">
    <property type="entry name" value="NeuD_NnaD"/>
    <property type="match status" value="1"/>
</dbReference>
<evidence type="ECO:0000259" key="4">
    <source>
        <dbReference type="Pfam" id="PF17836"/>
    </source>
</evidence>
<dbReference type="InterPro" id="IPR001451">
    <property type="entry name" value="Hexapep"/>
</dbReference>
<feature type="domain" description="PglD N-terminal" evidence="4">
    <location>
        <begin position="2"/>
        <end position="69"/>
    </location>
</feature>
<dbReference type="Gene3D" id="2.160.10.10">
    <property type="entry name" value="Hexapeptide repeat proteins"/>
    <property type="match status" value="1"/>
</dbReference>
<feature type="site" description="Increases basicity of active site His" evidence="2">
    <location>
        <position position="124"/>
    </location>
</feature>
<evidence type="ECO:0000313" key="6">
    <source>
        <dbReference type="Proteomes" id="UP000257030"/>
    </source>
</evidence>
<feature type="binding site" evidence="3">
    <location>
        <position position="58"/>
    </location>
    <ligand>
        <name>substrate</name>
    </ligand>
</feature>
<name>A0A3D9DPK5_9FLAO</name>
<protein>
    <submittedName>
        <fullName evidence="5">Acetyltransferase</fullName>
    </submittedName>
</protein>
<evidence type="ECO:0000256" key="3">
    <source>
        <dbReference type="PIRSR" id="PIRSR620019-2"/>
    </source>
</evidence>
<reference evidence="5 6" key="1">
    <citation type="journal article" date="2010" name="Syst. Appl. Microbiol.">
        <title>Four new species of Chryseobacterium from the rhizosphere of coastal sand dune plants, Chryseobacterium elymi sp. nov., Chryseobacterium hagamense sp. nov., Chryseobacterium lathyri sp. nov. and Chryseobacterium rhizosphaerae sp. nov.</title>
        <authorList>
            <person name="Cho S.H."/>
            <person name="Lee K.S."/>
            <person name="Shin D.S."/>
            <person name="Han J.H."/>
            <person name="Park K.S."/>
            <person name="Lee C.H."/>
            <person name="Park K.H."/>
            <person name="Kim S.B."/>
        </authorList>
    </citation>
    <scope>NUCLEOTIDE SEQUENCE [LARGE SCALE GENOMIC DNA]</scope>
    <source>
        <strain evidence="5 6">KCTC 22547</strain>
    </source>
</reference>
<dbReference type="AlphaFoldDB" id="A0A3D9DPK5"/>
<dbReference type="Gene3D" id="3.40.50.20">
    <property type="match status" value="1"/>
</dbReference>
<dbReference type="InterPro" id="IPR020019">
    <property type="entry name" value="AcTrfase_PglD-like"/>
</dbReference>
<dbReference type="EMBL" id="QNUH01000002">
    <property type="protein sequence ID" value="REC79907.1"/>
    <property type="molecule type" value="Genomic_DNA"/>
</dbReference>
<organism evidence="5 6">
    <name type="scientific">Chryseobacterium elymi</name>
    <dbReference type="NCBI Taxonomy" id="395936"/>
    <lineage>
        <taxon>Bacteria</taxon>
        <taxon>Pseudomonadati</taxon>
        <taxon>Bacteroidota</taxon>
        <taxon>Flavobacteriia</taxon>
        <taxon>Flavobacteriales</taxon>
        <taxon>Weeksellaceae</taxon>
        <taxon>Chryseobacterium group</taxon>
        <taxon>Chryseobacterium</taxon>
    </lineage>
</organism>
<dbReference type="PANTHER" id="PTHR43300:SF7">
    <property type="entry name" value="UDP-N-ACETYLBACILLOSAMINE N-ACETYLTRANSFERASE"/>
    <property type="match status" value="1"/>
</dbReference>
<evidence type="ECO:0000313" key="5">
    <source>
        <dbReference type="EMBL" id="REC79907.1"/>
    </source>
</evidence>
<dbReference type="Proteomes" id="UP000257030">
    <property type="component" value="Unassembled WGS sequence"/>
</dbReference>
<dbReference type="GO" id="GO:0016740">
    <property type="term" value="F:transferase activity"/>
    <property type="evidence" value="ECO:0007669"/>
    <property type="project" value="UniProtKB-KW"/>
</dbReference>
<accession>A0A3D9DPK5</accession>
<dbReference type="RefSeq" id="WP_116010594.1">
    <property type="nucleotide sequence ID" value="NZ_QNUH01000002.1"/>
</dbReference>
<dbReference type="PANTHER" id="PTHR43300">
    <property type="entry name" value="ACETYLTRANSFERASE"/>
    <property type="match status" value="1"/>
</dbReference>
<dbReference type="InterPro" id="IPR050179">
    <property type="entry name" value="Trans_hexapeptide_repeat"/>
</dbReference>
<comment type="similarity">
    <text evidence="1">Belongs to the transferase hexapeptide repeat family.</text>
</comment>
<feature type="binding site" evidence="3">
    <location>
        <begin position="7"/>
        <end position="9"/>
    </location>
    <ligand>
        <name>substrate</name>
    </ligand>
</feature>
<keyword evidence="5" id="KW-0808">Transferase</keyword>
<comment type="caution">
    <text evidence="5">The sequence shown here is derived from an EMBL/GenBank/DDBJ whole genome shotgun (WGS) entry which is preliminary data.</text>
</comment>
<dbReference type="OrthoDB" id="9794407at2"/>
<dbReference type="Pfam" id="PF17836">
    <property type="entry name" value="PglD_N"/>
    <property type="match status" value="1"/>
</dbReference>
<sequence>MYLYGASGHGKVVAEIAEECGYNIEAYIDENPLKERVLNYTVIHEAPPYDIEVLISIGNNRLRKRVVNRGEHFNYVTLLHPKAILSKRLKIEEGTIVMPGVTINAAVRIGKHCIINTNASIDHDCIIEDFVHISPNVALAGNVYVGEGTHIGIGASVIQGIEIGKWCTIGAGTVIISDVPDGATVVGNPGKIIKSRSLNI</sequence>